<evidence type="ECO:0000256" key="3">
    <source>
        <dbReference type="ARBA" id="ARBA00022692"/>
    </source>
</evidence>
<feature type="non-terminal residue" evidence="8">
    <location>
        <position position="604"/>
    </location>
</feature>
<evidence type="ECO:0000313" key="9">
    <source>
        <dbReference type="Proteomes" id="UP000522331"/>
    </source>
</evidence>
<evidence type="ECO:0000256" key="6">
    <source>
        <dbReference type="ARBA" id="ARBA00023128"/>
    </source>
</evidence>
<keyword evidence="7" id="KW-0472">Membrane</keyword>
<gene>
    <name evidence="8" type="primary">Miga1</name>
    <name evidence="8" type="ORF">LEUROT_R04771</name>
</gene>
<dbReference type="EMBL" id="VZTC01004324">
    <property type="protein sequence ID" value="NXB47204.1"/>
    <property type="molecule type" value="Genomic_DNA"/>
</dbReference>
<keyword evidence="6" id="KW-0496">Mitochondrion</keyword>
<keyword evidence="9" id="KW-1185">Reference proteome</keyword>
<dbReference type="PANTHER" id="PTHR21508:SF3">
    <property type="entry name" value="MITOGUARDIN 1"/>
    <property type="match status" value="1"/>
</dbReference>
<evidence type="ECO:0000256" key="1">
    <source>
        <dbReference type="ARBA" id="ARBA00004294"/>
    </source>
</evidence>
<keyword evidence="5" id="KW-1133">Transmembrane helix</keyword>
<comment type="subcellular location">
    <subcellularLocation>
        <location evidence="1">Mitochondrion outer membrane</location>
    </subcellularLocation>
</comment>
<evidence type="ECO:0000256" key="7">
    <source>
        <dbReference type="ARBA" id="ARBA00023136"/>
    </source>
</evidence>
<sequence length="604" mass="68018">REGAMSEEAVTETRFSLKTVALRVFHLPLSWYYYLNQIKLSPGLKKLFTVTAVSAISVIFLAHHFKRRRGKKNKVPPWEPTHLILECTKAAASEKGSSCSSSRQNLTLSLSSAKEKGSQSCIYANGGLFSKYSGSVQSLASVQSATSCHSCACANSNSWDKADEDDVKLVNIPVTTPENLYLMGMELFEEALRRWEQALTFRNRQVEDEAICGSIKLGAGDAIAEESVEDIISAEFIHKLESLLQRAYRLQEEFEATLGVSDPAALANDIDKNTDITVKDNVDDFCLRDTLSIASTDSFVSTAELSEHRDIRSTYGLDSLCHCPLYEEAMHLVEEGKIYSRVLRTEMFECLGDSDFLAKLHCIRQAFQIILSETANRIFLAESGRKILSALIVKARKNPKKFEDVFDEMIYFLEQTDHWDNTEMELAARGVKNLNFYDVVLDFILMDSFEDLENPPISIQNVVNNRWLNSSFKETAVASSCWSVLKQKRQQMKVPDGFFAHFYAICEHISPVLAWGFLGPRNSLYDLCCFFKDQVLFFLKDIFDFEKVRYSTMESLAEDLTQLLIRHTELLLAYLGADSLRHVGACVSGHGPVLATGLLEAKVQ</sequence>
<dbReference type="Proteomes" id="UP000522331">
    <property type="component" value="Unassembled WGS sequence"/>
</dbReference>
<feature type="non-terminal residue" evidence="8">
    <location>
        <position position="1"/>
    </location>
</feature>
<accession>A0A7K8E6H1</accession>
<dbReference type="PANTHER" id="PTHR21508">
    <property type="entry name" value="MITOGUARDIN"/>
    <property type="match status" value="1"/>
</dbReference>
<reference evidence="8 9" key="1">
    <citation type="submission" date="2019-09" db="EMBL/GenBank/DDBJ databases">
        <title>Bird 10,000 Genomes (B10K) Project - Family phase.</title>
        <authorList>
            <person name="Zhang G."/>
        </authorList>
    </citation>
    <scope>NUCLEOTIDE SEQUENCE [LARGE SCALE GENOMIC DNA]</scope>
    <source>
        <strain evidence="8">B10K-DU-002-02</strain>
        <tissue evidence="8">Muscle</tissue>
    </source>
</reference>
<dbReference type="InterPro" id="IPR019392">
    <property type="entry name" value="Miga"/>
</dbReference>
<name>A0A7K8E6H1_LEURO</name>
<organism evidence="8 9">
    <name type="scientific">Leucopsar rothschildi</name>
    <name type="common">Bali myna</name>
    <name type="synonym">Rothschild's mynah</name>
    <dbReference type="NCBI Taxonomy" id="127929"/>
    <lineage>
        <taxon>Eukaryota</taxon>
        <taxon>Metazoa</taxon>
        <taxon>Chordata</taxon>
        <taxon>Craniata</taxon>
        <taxon>Vertebrata</taxon>
        <taxon>Euteleostomi</taxon>
        <taxon>Archelosauria</taxon>
        <taxon>Archosauria</taxon>
        <taxon>Dinosauria</taxon>
        <taxon>Saurischia</taxon>
        <taxon>Theropoda</taxon>
        <taxon>Coelurosauria</taxon>
        <taxon>Aves</taxon>
        <taxon>Neognathae</taxon>
        <taxon>Neoaves</taxon>
        <taxon>Telluraves</taxon>
        <taxon>Australaves</taxon>
        <taxon>Passeriformes</taxon>
        <taxon>Sturnidae</taxon>
        <taxon>Leucopsar</taxon>
    </lineage>
</organism>
<proteinExistence type="inferred from homology"/>
<keyword evidence="3" id="KW-0812">Transmembrane</keyword>
<keyword evidence="4" id="KW-1000">Mitochondrion outer membrane</keyword>
<dbReference type="GO" id="GO:0005741">
    <property type="term" value="C:mitochondrial outer membrane"/>
    <property type="evidence" value="ECO:0007669"/>
    <property type="project" value="UniProtKB-SubCell"/>
</dbReference>
<dbReference type="AlphaFoldDB" id="A0A7K8E6H1"/>
<comment type="similarity">
    <text evidence="2">Belongs to the mitoguardin family.</text>
</comment>
<evidence type="ECO:0000313" key="8">
    <source>
        <dbReference type="EMBL" id="NXB47204.1"/>
    </source>
</evidence>
<evidence type="ECO:0000256" key="5">
    <source>
        <dbReference type="ARBA" id="ARBA00022989"/>
    </source>
</evidence>
<evidence type="ECO:0000256" key="4">
    <source>
        <dbReference type="ARBA" id="ARBA00022787"/>
    </source>
</evidence>
<dbReference type="GO" id="GO:0008053">
    <property type="term" value="P:mitochondrial fusion"/>
    <property type="evidence" value="ECO:0007669"/>
    <property type="project" value="InterPro"/>
</dbReference>
<protein>
    <submittedName>
        <fullName evidence="8">MIGA1 protein</fullName>
    </submittedName>
</protein>
<dbReference type="Pfam" id="PF10265">
    <property type="entry name" value="Miga"/>
    <property type="match status" value="1"/>
</dbReference>
<comment type="caution">
    <text evidence="8">The sequence shown here is derived from an EMBL/GenBank/DDBJ whole genome shotgun (WGS) entry which is preliminary data.</text>
</comment>
<evidence type="ECO:0000256" key="2">
    <source>
        <dbReference type="ARBA" id="ARBA00008969"/>
    </source>
</evidence>